<dbReference type="RefSeq" id="WP_323697396.1">
    <property type="nucleotide sequence ID" value="NZ_JAYGIL010000017.1"/>
</dbReference>
<proteinExistence type="predicted"/>
<sequence length="198" mass="23169">MTEVFEKYLRSSVAISDEDIETILALGTIKKLRKSQSILHDGEVWRKMCFILSGCCRLYRYDKNGDEHTVRFGVENWWMTDQESFNNETPSLYNVEALTASSVIVWQKSDWLKLLETIPAFKQFYDALTARAYETSLQRIYLLISSSPEERYLEFQKIYPKVFNKVPLHMVASYLGISRKTLSRVRNEFARPHNSSSE</sequence>
<organism evidence="2 3">
    <name type="scientific">Arcicella gelida</name>
    <dbReference type="NCBI Taxonomy" id="2984195"/>
    <lineage>
        <taxon>Bacteria</taxon>
        <taxon>Pseudomonadati</taxon>
        <taxon>Bacteroidota</taxon>
        <taxon>Cytophagia</taxon>
        <taxon>Cytophagales</taxon>
        <taxon>Flectobacillaceae</taxon>
        <taxon>Arcicella</taxon>
    </lineage>
</organism>
<evidence type="ECO:0000313" key="2">
    <source>
        <dbReference type="EMBL" id="MEA5404098.1"/>
    </source>
</evidence>
<dbReference type="SUPFAM" id="SSF51206">
    <property type="entry name" value="cAMP-binding domain-like"/>
    <property type="match status" value="1"/>
</dbReference>
<accession>A0ABU5S6H8</accession>
<dbReference type="InterPro" id="IPR000595">
    <property type="entry name" value="cNMP-bd_dom"/>
</dbReference>
<gene>
    <name evidence="2" type="ORF">VB776_14300</name>
</gene>
<dbReference type="InterPro" id="IPR014710">
    <property type="entry name" value="RmlC-like_jellyroll"/>
</dbReference>
<dbReference type="InterPro" id="IPR018490">
    <property type="entry name" value="cNMP-bd_dom_sf"/>
</dbReference>
<dbReference type="Gene3D" id="2.60.120.10">
    <property type="entry name" value="Jelly Rolls"/>
    <property type="match status" value="1"/>
</dbReference>
<feature type="domain" description="Cyclic nucleotide-binding" evidence="1">
    <location>
        <begin position="30"/>
        <end position="117"/>
    </location>
</feature>
<dbReference type="Proteomes" id="UP001303899">
    <property type="component" value="Unassembled WGS sequence"/>
</dbReference>
<comment type="caution">
    <text evidence="2">The sequence shown here is derived from an EMBL/GenBank/DDBJ whole genome shotgun (WGS) entry which is preliminary data.</text>
</comment>
<dbReference type="EMBL" id="JAYGIL010000017">
    <property type="protein sequence ID" value="MEA5404098.1"/>
    <property type="molecule type" value="Genomic_DNA"/>
</dbReference>
<reference evidence="2 3" key="1">
    <citation type="submission" date="2023-12" db="EMBL/GenBank/DDBJ databases">
        <title>Novel species of the genus Arcicella isolated from rivers.</title>
        <authorList>
            <person name="Lu H."/>
        </authorList>
    </citation>
    <scope>NUCLEOTIDE SEQUENCE [LARGE SCALE GENOMIC DNA]</scope>
    <source>
        <strain evidence="2 3">DC2W</strain>
    </source>
</reference>
<protein>
    <submittedName>
        <fullName evidence="2">Crp/Fnr family transcriptional regulator</fullName>
    </submittedName>
</protein>
<name>A0ABU5S6H8_9BACT</name>
<keyword evidence="3" id="KW-1185">Reference proteome</keyword>
<evidence type="ECO:0000259" key="1">
    <source>
        <dbReference type="Pfam" id="PF00027"/>
    </source>
</evidence>
<dbReference type="Pfam" id="PF00027">
    <property type="entry name" value="cNMP_binding"/>
    <property type="match status" value="1"/>
</dbReference>
<evidence type="ECO:0000313" key="3">
    <source>
        <dbReference type="Proteomes" id="UP001303899"/>
    </source>
</evidence>
<dbReference type="CDD" id="cd00038">
    <property type="entry name" value="CAP_ED"/>
    <property type="match status" value="1"/>
</dbReference>